<reference evidence="1 2" key="1">
    <citation type="journal article" date="2023" name="J. Hered.">
        <title>Chromosome-level genome of the wood stork (Mycteria americana) provides insight into avian chromosome evolution.</title>
        <authorList>
            <person name="Flamio R. Jr."/>
            <person name="Ramstad K.M."/>
        </authorList>
    </citation>
    <scope>NUCLEOTIDE SEQUENCE [LARGE SCALE GENOMIC DNA]</scope>
    <source>
        <strain evidence="1">JAX WOST 10</strain>
    </source>
</reference>
<comment type="caution">
    <text evidence="1">The sequence shown here is derived from an EMBL/GenBank/DDBJ whole genome shotgun (WGS) entry which is preliminary data.</text>
</comment>
<dbReference type="PANTHER" id="PTHR33332">
    <property type="entry name" value="REVERSE TRANSCRIPTASE DOMAIN-CONTAINING PROTEIN"/>
    <property type="match status" value="1"/>
</dbReference>
<keyword evidence="2" id="KW-1185">Reference proteome</keyword>
<proteinExistence type="predicted"/>
<gene>
    <name evidence="1" type="ORF">QYF61_000111</name>
</gene>
<evidence type="ECO:0000313" key="2">
    <source>
        <dbReference type="Proteomes" id="UP001333110"/>
    </source>
</evidence>
<protein>
    <recommendedName>
        <fullName evidence="3">Reverse transcriptase domain-containing protein</fullName>
    </recommendedName>
</protein>
<dbReference type="Proteomes" id="UP001333110">
    <property type="component" value="Unassembled WGS sequence"/>
</dbReference>
<dbReference type="EMBL" id="JAUNZN010000002">
    <property type="protein sequence ID" value="KAK4825534.1"/>
    <property type="molecule type" value="Genomic_DNA"/>
</dbReference>
<name>A0AAN7NJI1_MYCAM</name>
<evidence type="ECO:0000313" key="1">
    <source>
        <dbReference type="EMBL" id="KAK4825534.1"/>
    </source>
</evidence>
<sequence>MGPNGMHPWLLRELAGVIVSPLLIIRESPWYRLGKIQSASSVRGGRTSEAGSFWDGAIIPQGNPANYKLFSFTSVPWKVMQQIIVRTISKHMKNKKGNVSSDHGFTKGKSCLNNLKAFYNEVTALVDKGRYCLSDVSKAFNTVCLNILIDILMEYELDKWIGRWTENWLNCWDERAVMSSMKPGCRPVTTSVLNTGANTVYHRH</sequence>
<evidence type="ECO:0008006" key="3">
    <source>
        <dbReference type="Google" id="ProtNLM"/>
    </source>
</evidence>
<dbReference type="AlphaFoldDB" id="A0AAN7NJI1"/>
<accession>A0AAN7NJI1</accession>
<organism evidence="1 2">
    <name type="scientific">Mycteria americana</name>
    <name type="common">Wood stork</name>
    <dbReference type="NCBI Taxonomy" id="33587"/>
    <lineage>
        <taxon>Eukaryota</taxon>
        <taxon>Metazoa</taxon>
        <taxon>Chordata</taxon>
        <taxon>Craniata</taxon>
        <taxon>Vertebrata</taxon>
        <taxon>Euteleostomi</taxon>
        <taxon>Archelosauria</taxon>
        <taxon>Archosauria</taxon>
        <taxon>Dinosauria</taxon>
        <taxon>Saurischia</taxon>
        <taxon>Theropoda</taxon>
        <taxon>Coelurosauria</taxon>
        <taxon>Aves</taxon>
        <taxon>Neognathae</taxon>
        <taxon>Neoaves</taxon>
        <taxon>Aequornithes</taxon>
        <taxon>Ciconiiformes</taxon>
        <taxon>Ciconiidae</taxon>
        <taxon>Mycteria</taxon>
    </lineage>
</organism>